<dbReference type="NCBIfam" id="TIGR01887">
    <property type="entry name" value="dipeptidaselike"/>
    <property type="match status" value="1"/>
</dbReference>
<organism evidence="10 11">
    <name type="scientific">Evansella cellulosilytica (strain ATCC 21833 / DSM 2522 / FERM P-1141 / JCM 9156 / N-4)</name>
    <name type="common">Bacillus cellulosilyticus</name>
    <dbReference type="NCBI Taxonomy" id="649639"/>
    <lineage>
        <taxon>Bacteria</taxon>
        <taxon>Bacillati</taxon>
        <taxon>Bacillota</taxon>
        <taxon>Bacilli</taxon>
        <taxon>Bacillales</taxon>
        <taxon>Bacillaceae</taxon>
        <taxon>Evansella</taxon>
    </lineage>
</organism>
<dbReference type="Proteomes" id="UP000001401">
    <property type="component" value="Chromosome"/>
</dbReference>
<keyword evidence="4" id="KW-0479">Metal-binding</keyword>
<dbReference type="PROSITE" id="PS00759">
    <property type="entry name" value="ARGE_DAPE_CPG2_2"/>
    <property type="match status" value="1"/>
</dbReference>
<dbReference type="Gene3D" id="3.40.630.10">
    <property type="entry name" value="Zn peptidases"/>
    <property type="match status" value="1"/>
</dbReference>
<evidence type="ECO:0000256" key="5">
    <source>
        <dbReference type="ARBA" id="ARBA00022801"/>
    </source>
</evidence>
<name>E6TRC2_EVAC2</name>
<reference evidence="10 11" key="1">
    <citation type="submission" date="2010-12" db="EMBL/GenBank/DDBJ databases">
        <title>Complete sequence of Bacillus cellulosilyticus DSM 2522.</title>
        <authorList>
            <consortium name="US DOE Joint Genome Institute"/>
            <person name="Lucas S."/>
            <person name="Copeland A."/>
            <person name="Lapidus A."/>
            <person name="Cheng J.-F."/>
            <person name="Bruce D."/>
            <person name="Goodwin L."/>
            <person name="Pitluck S."/>
            <person name="Chertkov O."/>
            <person name="Detter J.C."/>
            <person name="Han C."/>
            <person name="Tapia R."/>
            <person name="Land M."/>
            <person name="Hauser L."/>
            <person name="Jeffries C."/>
            <person name="Kyrpides N."/>
            <person name="Ivanova N."/>
            <person name="Mikhailova N."/>
            <person name="Brumm P."/>
            <person name="Mead D."/>
            <person name="Woyke T."/>
        </authorList>
    </citation>
    <scope>NUCLEOTIDE SEQUENCE [LARGE SCALE GENOMIC DNA]</scope>
    <source>
        <strain evidence="11">ATCC 21833 / DSM 2522 / FERM P-1141 / JCM 9156 / N-4</strain>
    </source>
</reference>
<dbReference type="SUPFAM" id="SSF55031">
    <property type="entry name" value="Bacterial exopeptidase dimerisation domain"/>
    <property type="match status" value="1"/>
</dbReference>
<keyword evidence="3" id="KW-0645">Protease</keyword>
<evidence type="ECO:0000256" key="7">
    <source>
        <dbReference type="ARBA" id="ARBA00022997"/>
    </source>
</evidence>
<dbReference type="HOGENOM" id="CLU_031786_2_0_9"/>
<dbReference type="EMBL" id="CP002394">
    <property type="protein sequence ID" value="ADU30634.1"/>
    <property type="molecule type" value="Genomic_DNA"/>
</dbReference>
<dbReference type="InterPro" id="IPR011650">
    <property type="entry name" value="Peptidase_M20_dimer"/>
</dbReference>
<dbReference type="PANTHER" id="PTHR43808">
    <property type="entry name" value="ACETYLORNITHINE DEACETYLASE"/>
    <property type="match status" value="1"/>
</dbReference>
<dbReference type="GO" id="GO:0008237">
    <property type="term" value="F:metallopeptidase activity"/>
    <property type="evidence" value="ECO:0007669"/>
    <property type="project" value="UniProtKB-KW"/>
</dbReference>
<evidence type="ECO:0000256" key="3">
    <source>
        <dbReference type="ARBA" id="ARBA00022670"/>
    </source>
</evidence>
<dbReference type="InterPro" id="IPR036264">
    <property type="entry name" value="Bact_exopeptidase_dim_dom"/>
</dbReference>
<dbReference type="PANTHER" id="PTHR43808:SF31">
    <property type="entry name" value="N-ACETYL-L-CITRULLINE DEACETYLASE"/>
    <property type="match status" value="1"/>
</dbReference>
<gene>
    <name evidence="10" type="ordered locus">Bcell_2376</name>
</gene>
<evidence type="ECO:0000313" key="10">
    <source>
        <dbReference type="EMBL" id="ADU30634.1"/>
    </source>
</evidence>
<evidence type="ECO:0000256" key="1">
    <source>
        <dbReference type="ARBA" id="ARBA00001947"/>
    </source>
</evidence>
<evidence type="ECO:0000256" key="8">
    <source>
        <dbReference type="ARBA" id="ARBA00023049"/>
    </source>
</evidence>
<proteinExistence type="inferred from homology"/>
<dbReference type="KEGG" id="bco:Bcell_2376"/>
<protein>
    <submittedName>
        <fullName evidence="10">Dipeptidase</fullName>
    </submittedName>
</protein>
<dbReference type="InterPro" id="IPR001261">
    <property type="entry name" value="ArgE/DapE_CS"/>
</dbReference>
<comment type="cofactor">
    <cofactor evidence="1">
        <name>Zn(2+)</name>
        <dbReference type="ChEBI" id="CHEBI:29105"/>
    </cofactor>
</comment>
<dbReference type="InterPro" id="IPR002933">
    <property type="entry name" value="Peptidase_M20"/>
</dbReference>
<dbReference type="GO" id="GO:0006508">
    <property type="term" value="P:proteolysis"/>
    <property type="evidence" value="ECO:0007669"/>
    <property type="project" value="UniProtKB-KW"/>
</dbReference>
<dbReference type="Pfam" id="PF01546">
    <property type="entry name" value="Peptidase_M20"/>
    <property type="match status" value="1"/>
</dbReference>
<keyword evidence="7" id="KW-0224">Dipeptidase</keyword>
<dbReference type="PROSITE" id="PS00758">
    <property type="entry name" value="ARGE_DAPE_CPG2_1"/>
    <property type="match status" value="1"/>
</dbReference>
<dbReference type="GO" id="GO:0008270">
    <property type="term" value="F:zinc ion binding"/>
    <property type="evidence" value="ECO:0007669"/>
    <property type="project" value="InterPro"/>
</dbReference>
<feature type="domain" description="Peptidase M20 dimerisation" evidence="9">
    <location>
        <begin position="261"/>
        <end position="371"/>
    </location>
</feature>
<dbReference type="AlphaFoldDB" id="E6TRC2"/>
<accession>E6TRC2</accession>
<comment type="similarity">
    <text evidence="2">Belongs to the peptidase M20A family.</text>
</comment>
<dbReference type="eggNOG" id="COG0624">
    <property type="taxonomic scope" value="Bacteria"/>
</dbReference>
<evidence type="ECO:0000256" key="4">
    <source>
        <dbReference type="ARBA" id="ARBA00022723"/>
    </source>
</evidence>
<dbReference type="GO" id="GO:0016805">
    <property type="term" value="F:dipeptidase activity"/>
    <property type="evidence" value="ECO:0007669"/>
    <property type="project" value="UniProtKB-KW"/>
</dbReference>
<dbReference type="InterPro" id="IPR010964">
    <property type="entry name" value="M20A_pepV-rel"/>
</dbReference>
<dbReference type="STRING" id="649639.Bcell_2376"/>
<dbReference type="Pfam" id="PF07687">
    <property type="entry name" value="M20_dimer"/>
    <property type="match status" value="1"/>
</dbReference>
<keyword evidence="11" id="KW-1185">Reference proteome</keyword>
<dbReference type="SUPFAM" id="SSF53187">
    <property type="entry name" value="Zn-dependent exopeptidases"/>
    <property type="match status" value="1"/>
</dbReference>
<dbReference type="OrthoDB" id="9761532at2"/>
<keyword evidence="5" id="KW-0378">Hydrolase</keyword>
<dbReference type="NCBIfam" id="NF005591">
    <property type="entry name" value="PRK07318.1"/>
    <property type="match status" value="1"/>
</dbReference>
<evidence type="ECO:0000256" key="6">
    <source>
        <dbReference type="ARBA" id="ARBA00022833"/>
    </source>
</evidence>
<keyword evidence="6" id="KW-0862">Zinc</keyword>
<dbReference type="GO" id="GO:0008777">
    <property type="term" value="F:acetylornithine deacetylase activity"/>
    <property type="evidence" value="ECO:0007669"/>
    <property type="project" value="TreeGrafter"/>
</dbReference>
<dbReference type="InterPro" id="IPR050072">
    <property type="entry name" value="Peptidase_M20A"/>
</dbReference>
<dbReference type="Gene3D" id="3.30.70.360">
    <property type="match status" value="2"/>
</dbReference>
<evidence type="ECO:0000256" key="2">
    <source>
        <dbReference type="ARBA" id="ARBA00006247"/>
    </source>
</evidence>
<evidence type="ECO:0000259" key="9">
    <source>
        <dbReference type="Pfam" id="PF07687"/>
    </source>
</evidence>
<sequence length="470" mass="52791">MNFYEEVVKQKEQLLKDLTRLLKIESTKDLSSSSEGQPMGKNIAEALDLMLTLSTQHGLHTENNEGFYGYAELKNSDNDDYIAILGHLDVVPATGDWTSPPFEPTIRDGKLFARGAIDDKGPTMAAFYALKMLKELKMPMKRNVRIIFGTDEESGMSCLKKYREIEHSPVAGFAPDATFPIIHAEKGQINARCNLNFDNETESMTSNDTLISFQAGTRPNMVPESATAVIKDHDQAIEQQFIHFLEKHQLEGEYFHHSGNITLNLKGLSSHSMEPHKGINAGMYLAQFLTTLSLNKKAKAYLSFVNLFFEDHFGKNINIDHEDDITGPLTINPAIFSFEEGSSCFVHLNIRYPVSANFDAIEQKLYTLLEKYHFSFGDIRNKNPHHVDKNTAMIKYLQKAYEEETSEEATLLSSGGNTYASLLPNCVAYGAVFPGKVMTAHQKNEYIEIEDLLKATAIYARAISYLANIE</sequence>
<dbReference type="RefSeq" id="WP_013488969.1">
    <property type="nucleotide sequence ID" value="NC_014829.1"/>
</dbReference>
<keyword evidence="8" id="KW-0482">Metalloprotease</keyword>
<dbReference type="GO" id="GO:0006526">
    <property type="term" value="P:L-arginine biosynthetic process"/>
    <property type="evidence" value="ECO:0007669"/>
    <property type="project" value="TreeGrafter"/>
</dbReference>
<evidence type="ECO:0000313" key="11">
    <source>
        <dbReference type="Proteomes" id="UP000001401"/>
    </source>
</evidence>